<dbReference type="Proteomes" id="UP000771749">
    <property type="component" value="Unassembled WGS sequence"/>
</dbReference>
<reference evidence="1" key="2">
    <citation type="journal article" date="2021" name="PeerJ">
        <title>Extensive microbial diversity within the chicken gut microbiome revealed by metagenomics and culture.</title>
        <authorList>
            <person name="Gilroy R."/>
            <person name="Ravi A."/>
            <person name="Getino M."/>
            <person name="Pursley I."/>
            <person name="Horton D.L."/>
            <person name="Alikhan N.F."/>
            <person name="Baker D."/>
            <person name="Gharbi K."/>
            <person name="Hall N."/>
            <person name="Watson M."/>
            <person name="Adriaenssens E.M."/>
            <person name="Foster-Nyarko E."/>
            <person name="Jarju S."/>
            <person name="Secka A."/>
            <person name="Antonio M."/>
            <person name="Oren A."/>
            <person name="Chaudhuri R.R."/>
            <person name="La Ragione R."/>
            <person name="Hildebrand F."/>
            <person name="Pallen M.J."/>
        </authorList>
    </citation>
    <scope>NUCLEOTIDE SEQUENCE</scope>
    <source>
        <strain evidence="1">F1-3629</strain>
    </source>
</reference>
<evidence type="ECO:0000313" key="1">
    <source>
        <dbReference type="EMBL" id="MBO8453617.1"/>
    </source>
</evidence>
<accession>A0A940DQ78</accession>
<comment type="caution">
    <text evidence="1">The sequence shown here is derived from an EMBL/GenBank/DDBJ whole genome shotgun (WGS) entry which is preliminary data.</text>
</comment>
<sequence>MYFGGSGARMPAIRLAVMVWCLFAGAAGVSWSACRENGPGREGEGGSVPASGWIQAMAFLSGTTEAEEMDSHTAEQFMSLLRHPLRINYSTRSRLTESGLFSPYQTASLTDYISRNGDVLSVAELAAVDGFGREYAAALAYFVSFESAALPGYSSSARRRPLNSLTLRSGFRQKENERHDCSYALRYCLDLSGKAELGFVAKSGYGAGHFPPEVTSFSLAFYGKGRVGKIVAGDFNARFGQGLALWSGFSMGGLSAPESYSRRPSGISPYRSYSGEGSFRGLAADFSFGRFTLSSFIAAEGLREVFAGKIPGEGLSFIPAFNMGYYGRNGQVSLTCYAQTAPVSAASAGNPLADLKCSADIRWNIRGTDFFSEVAVDGISLAVAALAGTRFPIGEHLTMAVSARYYPAGYSALRSGAVRSGTKCTNEYGLSASGAFAAGEYVPIAGKTGFGSSVVRHRGVFGIDASHAPAPRFGTDGPSSQMKVRLDYDCRVSPHLELSFRISERIRTWGERCKTDLRADVKYASGIFSLVSRLSAVRCRGTGLLAYLEGGCRKGVLTLYLRGGLFRVDNWDDRIYVYERDAPGNFNVPAYYGRGFWTAMTAGVKCSRSCRAYLRASYLDYPWQTPGTEEKKPGKAELKLQVVLDF</sequence>
<gene>
    <name evidence="1" type="ORF">IAC07_02685</name>
</gene>
<organism evidence="1 2">
    <name type="scientific">Candidatus Cryptobacteroides gallistercoris</name>
    <dbReference type="NCBI Taxonomy" id="2840765"/>
    <lineage>
        <taxon>Bacteria</taxon>
        <taxon>Pseudomonadati</taxon>
        <taxon>Bacteroidota</taxon>
        <taxon>Bacteroidia</taxon>
        <taxon>Bacteroidales</taxon>
        <taxon>Candidatus Cryptobacteroides</taxon>
    </lineage>
</organism>
<evidence type="ECO:0000313" key="2">
    <source>
        <dbReference type="Proteomes" id="UP000771749"/>
    </source>
</evidence>
<evidence type="ECO:0008006" key="3">
    <source>
        <dbReference type="Google" id="ProtNLM"/>
    </source>
</evidence>
<dbReference type="EMBL" id="JADIMJ010000041">
    <property type="protein sequence ID" value="MBO8453617.1"/>
    <property type="molecule type" value="Genomic_DNA"/>
</dbReference>
<reference evidence="1" key="1">
    <citation type="submission" date="2020-10" db="EMBL/GenBank/DDBJ databases">
        <authorList>
            <person name="Gilroy R."/>
        </authorList>
    </citation>
    <scope>NUCLEOTIDE SEQUENCE</scope>
    <source>
        <strain evidence="1">F1-3629</strain>
    </source>
</reference>
<protein>
    <recommendedName>
        <fullName evidence="3">Helix-hairpin-helix domain-containing protein</fullName>
    </recommendedName>
</protein>
<dbReference type="AlphaFoldDB" id="A0A940DQ78"/>
<proteinExistence type="predicted"/>
<name>A0A940DQ78_9BACT</name>